<dbReference type="Gene3D" id="2.130.10.10">
    <property type="entry name" value="YVTN repeat-like/Quinoprotein amine dehydrogenase"/>
    <property type="match status" value="2"/>
</dbReference>
<dbReference type="EMBL" id="FUWR01000020">
    <property type="protein sequence ID" value="SKA14959.1"/>
    <property type="molecule type" value="Genomic_DNA"/>
</dbReference>
<dbReference type="RefSeq" id="WP_078791085.1">
    <property type="nucleotide sequence ID" value="NZ_FUWR01000020.1"/>
</dbReference>
<dbReference type="PROSITE" id="PS00678">
    <property type="entry name" value="WD_REPEATS_1"/>
    <property type="match status" value="3"/>
</dbReference>
<proteinExistence type="predicted"/>
<reference evidence="7" key="1">
    <citation type="submission" date="2017-02" db="EMBL/GenBank/DDBJ databases">
        <authorList>
            <person name="Varghese N."/>
            <person name="Submissions S."/>
        </authorList>
    </citation>
    <scope>NUCLEOTIDE SEQUENCE [LARGE SCALE GENOMIC DNA]</scope>
    <source>
        <strain evidence="7">ATCC BAA-34</strain>
    </source>
</reference>
<dbReference type="InterPro" id="IPR015943">
    <property type="entry name" value="WD40/YVTN_repeat-like_dom_sf"/>
</dbReference>
<feature type="region of interest" description="Disordered" evidence="4">
    <location>
        <begin position="257"/>
        <end position="311"/>
    </location>
</feature>
<dbReference type="PANTHER" id="PTHR19848">
    <property type="entry name" value="WD40 REPEAT PROTEIN"/>
    <property type="match status" value="1"/>
</dbReference>
<keyword evidence="1 3" id="KW-0853">WD repeat</keyword>
<evidence type="ECO:0000256" key="4">
    <source>
        <dbReference type="SAM" id="MobiDB-lite"/>
    </source>
</evidence>
<dbReference type="InterPro" id="IPR001680">
    <property type="entry name" value="WD40_rpt"/>
</dbReference>
<evidence type="ECO:0000256" key="1">
    <source>
        <dbReference type="ARBA" id="ARBA00022574"/>
    </source>
</evidence>
<dbReference type="InterPro" id="IPR036322">
    <property type="entry name" value="WD40_repeat_dom_sf"/>
</dbReference>
<feature type="repeat" description="WD" evidence="3">
    <location>
        <begin position="323"/>
        <end position="364"/>
    </location>
</feature>
<dbReference type="Proteomes" id="UP000190102">
    <property type="component" value="Unassembled WGS sequence"/>
</dbReference>
<dbReference type="PANTHER" id="PTHR19848:SF8">
    <property type="entry name" value="F-BOX AND WD REPEAT DOMAIN CONTAINING 7"/>
    <property type="match status" value="1"/>
</dbReference>
<dbReference type="AlphaFoldDB" id="A0A1T4RGD2"/>
<organism evidence="6 7">
    <name type="scientific">Trichlorobacter thiogenes</name>
    <dbReference type="NCBI Taxonomy" id="115783"/>
    <lineage>
        <taxon>Bacteria</taxon>
        <taxon>Pseudomonadati</taxon>
        <taxon>Thermodesulfobacteriota</taxon>
        <taxon>Desulfuromonadia</taxon>
        <taxon>Geobacterales</taxon>
        <taxon>Geobacteraceae</taxon>
        <taxon>Trichlorobacter</taxon>
    </lineage>
</organism>
<feature type="repeat" description="WD" evidence="3">
    <location>
        <begin position="365"/>
        <end position="406"/>
    </location>
</feature>
<dbReference type="InterPro" id="IPR005534">
    <property type="entry name" value="Curli_assmbl/transp-comp_CsgG"/>
</dbReference>
<evidence type="ECO:0000313" key="7">
    <source>
        <dbReference type="Proteomes" id="UP000190102"/>
    </source>
</evidence>
<keyword evidence="2" id="KW-0677">Repeat</keyword>
<accession>A0A1T4RGD2</accession>
<dbReference type="GO" id="GO:0030288">
    <property type="term" value="C:outer membrane-bounded periplasmic space"/>
    <property type="evidence" value="ECO:0007669"/>
    <property type="project" value="InterPro"/>
</dbReference>
<evidence type="ECO:0000256" key="2">
    <source>
        <dbReference type="ARBA" id="ARBA00022737"/>
    </source>
</evidence>
<gene>
    <name evidence="6" type="ORF">SAMN02745119_02864</name>
</gene>
<protein>
    <submittedName>
        <fullName evidence="6">WD domain-containing protein, G-beta repeat-containing protein</fullName>
    </submittedName>
</protein>
<evidence type="ECO:0000256" key="5">
    <source>
        <dbReference type="SAM" id="SignalP"/>
    </source>
</evidence>
<feature type="repeat" description="WD" evidence="3">
    <location>
        <begin position="446"/>
        <end position="487"/>
    </location>
</feature>
<evidence type="ECO:0000256" key="3">
    <source>
        <dbReference type="PROSITE-ProRule" id="PRU00221"/>
    </source>
</evidence>
<dbReference type="SUPFAM" id="SSF50978">
    <property type="entry name" value="WD40 repeat-like"/>
    <property type="match status" value="1"/>
</dbReference>
<keyword evidence="7" id="KW-1185">Reference proteome</keyword>
<dbReference type="InterPro" id="IPR019775">
    <property type="entry name" value="WD40_repeat_CS"/>
</dbReference>
<feature type="chain" id="PRO_5012029706" evidence="5">
    <location>
        <begin position="24"/>
        <end position="607"/>
    </location>
</feature>
<dbReference type="Pfam" id="PF00400">
    <property type="entry name" value="WD40"/>
    <property type="match status" value="5"/>
</dbReference>
<dbReference type="Gene3D" id="2.40.10.410">
    <property type="entry name" value="FlgT, C-terminal domain"/>
    <property type="match status" value="1"/>
</dbReference>
<dbReference type="SMART" id="SM00320">
    <property type="entry name" value="WD40"/>
    <property type="match status" value="7"/>
</dbReference>
<name>A0A1T4RGD2_9BACT</name>
<dbReference type="STRING" id="115783.SAMN02745119_02864"/>
<dbReference type="OrthoDB" id="5410474at2"/>
<dbReference type="InterPro" id="IPR038165">
    <property type="entry name" value="FlgT_C_sf"/>
</dbReference>
<dbReference type="PROSITE" id="PS50082">
    <property type="entry name" value="WD_REPEATS_2"/>
    <property type="match status" value="4"/>
</dbReference>
<feature type="repeat" description="WD" evidence="3">
    <location>
        <begin position="488"/>
        <end position="529"/>
    </location>
</feature>
<keyword evidence="5" id="KW-0732">Signal</keyword>
<evidence type="ECO:0000313" key="6">
    <source>
        <dbReference type="EMBL" id="SKA14959.1"/>
    </source>
</evidence>
<dbReference type="PROSITE" id="PS50294">
    <property type="entry name" value="WD_REPEATS_REGION"/>
    <property type="match status" value="4"/>
</dbReference>
<feature type="signal peptide" evidence="5">
    <location>
        <begin position="1"/>
        <end position="23"/>
    </location>
</feature>
<dbReference type="Pfam" id="PF03783">
    <property type="entry name" value="CsgG"/>
    <property type="match status" value="1"/>
</dbReference>
<dbReference type="Gene3D" id="3.40.50.10610">
    <property type="entry name" value="ABC-type transport auxiliary lipoprotein component"/>
    <property type="match status" value="1"/>
</dbReference>
<sequence length="607" mass="67427">MRLLVTIAALLCLLASSALSVSAAEYRKIKVAVLDFQQQGSFETAGVGRIAAEWLTTGLVETGRFEIIERRLLQQIVDEQKMGVSGLFDPSSASKLGRLLGVKTVVTGTIQHYENTFELNVRLINVETGAIVTADRIKAGSASGLRNMISRITTRIVRHFPLQGYVVQRTADRVMIDLGRQSGVSPGLQFSVFLEGKPLRHPKTGEVLSIERIEKGSLKITEVREKTALATITTESCTGCIQEGQQVSSVFVEEAQRRDELQQQQDEERKRLEQEQDDQEKRDKENRKAEEERKKREKEAAERNKRQSGQGQILSGLVSVMSFPSQKESLTSLAVSPTGGIVAAGDNDGRIMAWDLKTRQQLFVLPAHKGEVTAVDISHDGRLLASAGKDKRVTVWNINKQQQVAVLEIRDKSTDIEFSRTGQQLAIGLDNKETWVWSISSNRTRTVKSDDDVLAVALSPDGHLLATGGKDKLISLWEPGTGRLQRRLSGHHKDIRMLAFVAGGKRLVSVSDDKQAILWDTKNGTQLRILGGHDDQIVHLAVSRDGRKLVTGERRRGDGLIILWDPETGRELRRYRAEKRVDLMGMTPDGTLLVIGHDKDLSVYQLN</sequence>
<dbReference type="CDD" id="cd00200">
    <property type="entry name" value="WD40"/>
    <property type="match status" value="1"/>
</dbReference>
<feature type="compositionally biased region" description="Basic and acidic residues" evidence="4">
    <location>
        <begin position="257"/>
        <end position="305"/>
    </location>
</feature>